<dbReference type="GO" id="GO:0008017">
    <property type="term" value="F:microtubule binding"/>
    <property type="evidence" value="ECO:0007669"/>
    <property type="project" value="InterPro"/>
</dbReference>
<evidence type="ECO:0000259" key="8">
    <source>
        <dbReference type="Pfam" id="PF06886"/>
    </source>
</evidence>
<feature type="compositionally biased region" description="Basic and acidic residues" evidence="7">
    <location>
        <begin position="73"/>
        <end position="85"/>
    </location>
</feature>
<dbReference type="InterPro" id="IPR044806">
    <property type="entry name" value="WVD2/WDL1-4"/>
</dbReference>
<reference evidence="9 10" key="1">
    <citation type="journal article" date="2023" name="Hortic Res">
        <title>Pangenome of water caltrop reveals structural variations and asymmetric subgenome divergence after allopolyploidization.</title>
        <authorList>
            <person name="Zhang X."/>
            <person name="Chen Y."/>
            <person name="Wang L."/>
            <person name="Yuan Y."/>
            <person name="Fang M."/>
            <person name="Shi L."/>
            <person name="Lu R."/>
            <person name="Comes H.P."/>
            <person name="Ma Y."/>
            <person name="Chen Y."/>
            <person name="Huang G."/>
            <person name="Zhou Y."/>
            <person name="Zheng Z."/>
            <person name="Qiu Y."/>
        </authorList>
    </citation>
    <scope>NUCLEOTIDE SEQUENCE [LARGE SCALE GENOMIC DNA]</scope>
    <source>
        <tissue evidence="9">Roots</tissue>
    </source>
</reference>
<dbReference type="InterPro" id="IPR027329">
    <property type="entry name" value="TPX2_C"/>
</dbReference>
<feature type="compositionally biased region" description="Basic and acidic residues" evidence="7">
    <location>
        <begin position="193"/>
        <end position="214"/>
    </location>
</feature>
<keyword evidence="6" id="KW-0175">Coiled coil</keyword>
<dbReference type="PANTHER" id="PTHR46372">
    <property type="entry name" value="PROTEIN WVD2-LIKE 3"/>
    <property type="match status" value="1"/>
</dbReference>
<feature type="compositionally biased region" description="Low complexity" evidence="7">
    <location>
        <begin position="319"/>
        <end position="334"/>
    </location>
</feature>
<feature type="compositionally biased region" description="Basic and acidic residues" evidence="7">
    <location>
        <begin position="92"/>
        <end position="125"/>
    </location>
</feature>
<evidence type="ECO:0000256" key="1">
    <source>
        <dbReference type="ARBA" id="ARBA00004245"/>
    </source>
</evidence>
<evidence type="ECO:0000256" key="4">
    <source>
        <dbReference type="ARBA" id="ARBA00022701"/>
    </source>
</evidence>
<dbReference type="EMBL" id="JAXIOK010000018">
    <property type="protein sequence ID" value="KAK4749241.1"/>
    <property type="molecule type" value="Genomic_DNA"/>
</dbReference>
<organism evidence="9 10">
    <name type="scientific">Trapa incisa</name>
    <dbReference type="NCBI Taxonomy" id="236973"/>
    <lineage>
        <taxon>Eukaryota</taxon>
        <taxon>Viridiplantae</taxon>
        <taxon>Streptophyta</taxon>
        <taxon>Embryophyta</taxon>
        <taxon>Tracheophyta</taxon>
        <taxon>Spermatophyta</taxon>
        <taxon>Magnoliopsida</taxon>
        <taxon>eudicotyledons</taxon>
        <taxon>Gunneridae</taxon>
        <taxon>Pentapetalae</taxon>
        <taxon>rosids</taxon>
        <taxon>malvids</taxon>
        <taxon>Myrtales</taxon>
        <taxon>Lythraceae</taxon>
        <taxon>Trapa</taxon>
    </lineage>
</organism>
<feature type="coiled-coil region" evidence="6">
    <location>
        <begin position="247"/>
        <end position="277"/>
    </location>
</feature>
<proteinExistence type="inferred from homology"/>
<evidence type="ECO:0000256" key="3">
    <source>
        <dbReference type="ARBA" id="ARBA00022490"/>
    </source>
</evidence>
<feature type="compositionally biased region" description="Polar residues" evidence="7">
    <location>
        <begin position="52"/>
        <end position="61"/>
    </location>
</feature>
<evidence type="ECO:0000256" key="2">
    <source>
        <dbReference type="ARBA" id="ARBA00005885"/>
    </source>
</evidence>
<feature type="compositionally biased region" description="Basic and acidic residues" evidence="7">
    <location>
        <begin position="390"/>
        <end position="404"/>
    </location>
</feature>
<dbReference type="PANTHER" id="PTHR46372:SF26">
    <property type="entry name" value="(WILD MALAYSIAN BANANA) HYPOTHETICAL PROTEIN"/>
    <property type="match status" value="1"/>
</dbReference>
<dbReference type="GO" id="GO:0005874">
    <property type="term" value="C:microtubule"/>
    <property type="evidence" value="ECO:0007669"/>
    <property type="project" value="UniProtKB-KW"/>
</dbReference>
<feature type="region of interest" description="Disordered" evidence="7">
    <location>
        <begin position="48"/>
        <end position="235"/>
    </location>
</feature>
<dbReference type="Pfam" id="PF06886">
    <property type="entry name" value="TPX2"/>
    <property type="match status" value="1"/>
</dbReference>
<feature type="region of interest" description="Disordered" evidence="7">
    <location>
        <begin position="282"/>
        <end position="407"/>
    </location>
</feature>
<keyword evidence="10" id="KW-1185">Reference proteome</keyword>
<feature type="compositionally biased region" description="Low complexity" evidence="7">
    <location>
        <begin position="370"/>
        <end position="381"/>
    </location>
</feature>
<evidence type="ECO:0000313" key="10">
    <source>
        <dbReference type="Proteomes" id="UP001345219"/>
    </source>
</evidence>
<comment type="caution">
    <text evidence="9">The sequence shown here is derived from an EMBL/GenBank/DDBJ whole genome shotgun (WGS) entry which is preliminary data.</text>
</comment>
<keyword evidence="3" id="KW-0963">Cytoplasm</keyword>
<gene>
    <name evidence="9" type="ORF">SAY87_026690</name>
</gene>
<feature type="domain" description="TPX2 C-terminal" evidence="8">
    <location>
        <begin position="232"/>
        <end position="308"/>
    </location>
</feature>
<evidence type="ECO:0000313" key="9">
    <source>
        <dbReference type="EMBL" id="KAK4749241.1"/>
    </source>
</evidence>
<dbReference type="Proteomes" id="UP001345219">
    <property type="component" value="Chromosome 21"/>
</dbReference>
<protein>
    <recommendedName>
        <fullName evidence="8">TPX2 C-terminal domain-containing protein</fullName>
    </recommendedName>
</protein>
<keyword evidence="4" id="KW-0493">Microtubule</keyword>
<sequence length="456" mass="49721">MIRHYIMESEGGVLLDEGNSFKETAAIEENMPDSKHEQPKCSDIVEVPVPNGISQKANNCEATELSGPAGHAPKHEADAASEKGSKNKVSRNKSDLKGKSTPRANRDGGSKKSVDEIRRKTDVKHIRPSVSVISSGPVSRHVSGKLSTKDFNLNGNKSSSRPVAPTSTSFQPSKKKNSSANIRTSAPPSELSLSKEETTKAAKTEPKIEVEDARSTASSTASRERRSSLSGFAFRLDERAEKRKEFFSKLEEKIQAKEAEKTNLQAKSKENQEAEIKQLRKSMTFKAAPMPSFYKEPPPKAELKKIPTTRPVSPKLGRNKNAAIASSAISNNPSEGQVDPHHSQEGTKSLRTPRTKEMTSTKKPAKKSQSRLQSQESSSKQPTKLVASKGLEEQDKKEFTKESAEYSEEAPIFIDTELKTVNQTATVKPMAYVEEDTVFSSAAAVEIMPQGVAVGG</sequence>
<accession>A0AAN7JEC6</accession>
<feature type="compositionally biased region" description="Low complexity" evidence="7">
    <location>
        <begin position="128"/>
        <end position="140"/>
    </location>
</feature>
<keyword evidence="5" id="KW-0206">Cytoskeleton</keyword>
<name>A0AAN7JEC6_9MYRT</name>
<dbReference type="GO" id="GO:0000226">
    <property type="term" value="P:microtubule cytoskeleton organization"/>
    <property type="evidence" value="ECO:0007669"/>
    <property type="project" value="InterPro"/>
</dbReference>
<comment type="subcellular location">
    <subcellularLocation>
        <location evidence="1">Cytoplasm</location>
        <location evidence="1">Cytoskeleton</location>
    </subcellularLocation>
</comment>
<comment type="similarity">
    <text evidence="2">Belongs to the TPX2 family.</text>
</comment>
<evidence type="ECO:0000256" key="7">
    <source>
        <dbReference type="SAM" id="MobiDB-lite"/>
    </source>
</evidence>
<feature type="compositionally biased region" description="Polar residues" evidence="7">
    <location>
        <begin position="145"/>
        <end position="187"/>
    </location>
</feature>
<dbReference type="AlphaFoldDB" id="A0AAN7JEC6"/>
<evidence type="ECO:0000256" key="6">
    <source>
        <dbReference type="SAM" id="Coils"/>
    </source>
</evidence>
<evidence type="ECO:0000256" key="5">
    <source>
        <dbReference type="ARBA" id="ARBA00023212"/>
    </source>
</evidence>